<evidence type="ECO:0000313" key="2">
    <source>
        <dbReference type="EMBL" id="TNN77148.1"/>
    </source>
</evidence>
<feature type="compositionally biased region" description="Basic and acidic residues" evidence="1">
    <location>
        <begin position="77"/>
        <end position="87"/>
    </location>
</feature>
<gene>
    <name evidence="2" type="ORF">EYF80_012617</name>
</gene>
<comment type="caution">
    <text evidence="2">The sequence shown here is derived from an EMBL/GenBank/DDBJ whole genome shotgun (WGS) entry which is preliminary data.</text>
</comment>
<reference evidence="2 3" key="1">
    <citation type="submission" date="2019-03" db="EMBL/GenBank/DDBJ databases">
        <title>First draft genome of Liparis tanakae, snailfish: a comprehensive survey of snailfish specific genes.</title>
        <authorList>
            <person name="Kim W."/>
            <person name="Song I."/>
            <person name="Jeong J.-H."/>
            <person name="Kim D."/>
            <person name="Kim S."/>
            <person name="Ryu S."/>
            <person name="Song J.Y."/>
            <person name="Lee S.K."/>
        </authorList>
    </citation>
    <scope>NUCLEOTIDE SEQUENCE [LARGE SCALE GENOMIC DNA]</scope>
    <source>
        <tissue evidence="2">Muscle</tissue>
    </source>
</reference>
<dbReference type="Proteomes" id="UP000314294">
    <property type="component" value="Unassembled WGS sequence"/>
</dbReference>
<feature type="region of interest" description="Disordered" evidence="1">
    <location>
        <begin position="54"/>
        <end position="87"/>
    </location>
</feature>
<evidence type="ECO:0000256" key="1">
    <source>
        <dbReference type="SAM" id="MobiDB-lite"/>
    </source>
</evidence>
<accession>A0A4Z2IH29</accession>
<evidence type="ECO:0000313" key="3">
    <source>
        <dbReference type="Proteomes" id="UP000314294"/>
    </source>
</evidence>
<proteinExistence type="predicted"/>
<protein>
    <submittedName>
        <fullName evidence="2">Uncharacterized protein</fullName>
    </submittedName>
</protein>
<dbReference type="EMBL" id="SRLO01000086">
    <property type="protein sequence ID" value="TNN77148.1"/>
    <property type="molecule type" value="Genomic_DNA"/>
</dbReference>
<keyword evidence="3" id="KW-1185">Reference proteome</keyword>
<dbReference type="AlphaFoldDB" id="A0A4Z2IH29"/>
<name>A0A4Z2IH29_9TELE</name>
<sequence length="87" mass="9565">MEVTTVLIVRRIVSLRVRRDSERKRRAEVADVPDQRQPVRTQFDLISWAAGPDLGQSRARAGPGAHLTSGAPGLGRDTVDRVPRLPG</sequence>
<organism evidence="2 3">
    <name type="scientific">Liparis tanakae</name>
    <name type="common">Tanaka's snailfish</name>
    <dbReference type="NCBI Taxonomy" id="230148"/>
    <lineage>
        <taxon>Eukaryota</taxon>
        <taxon>Metazoa</taxon>
        <taxon>Chordata</taxon>
        <taxon>Craniata</taxon>
        <taxon>Vertebrata</taxon>
        <taxon>Euteleostomi</taxon>
        <taxon>Actinopterygii</taxon>
        <taxon>Neopterygii</taxon>
        <taxon>Teleostei</taxon>
        <taxon>Neoteleostei</taxon>
        <taxon>Acanthomorphata</taxon>
        <taxon>Eupercaria</taxon>
        <taxon>Perciformes</taxon>
        <taxon>Cottioidei</taxon>
        <taxon>Cottales</taxon>
        <taxon>Liparidae</taxon>
        <taxon>Liparis</taxon>
    </lineage>
</organism>